<feature type="domain" description="ASCH" evidence="2">
    <location>
        <begin position="36"/>
        <end position="161"/>
    </location>
</feature>
<organism evidence="3">
    <name type="scientific">Bifidobacterium aquikefiricola</name>
    <dbReference type="NCBI Taxonomy" id="3059038"/>
    <lineage>
        <taxon>Bacteria</taxon>
        <taxon>Bacillati</taxon>
        <taxon>Actinomycetota</taxon>
        <taxon>Actinomycetes</taxon>
        <taxon>Bifidobacteriales</taxon>
        <taxon>Bifidobacteriaceae</taxon>
        <taxon>Bifidobacterium</taxon>
    </lineage>
</organism>
<dbReference type="PIRSF" id="PIRSF021320">
    <property type="entry name" value="DUF984"/>
    <property type="match status" value="1"/>
</dbReference>
<dbReference type="SMART" id="SM01022">
    <property type="entry name" value="ASCH"/>
    <property type="match status" value="1"/>
</dbReference>
<dbReference type="AlphaFoldDB" id="A0AB39U767"/>
<accession>A0AB39U767</accession>
<dbReference type="PANTHER" id="PTHR39203:SF1">
    <property type="entry name" value="CYTOPLASMIC PROTEIN"/>
    <property type="match status" value="1"/>
</dbReference>
<dbReference type="KEGG" id="baqk:QN215_01280"/>
<feature type="compositionally biased region" description="Low complexity" evidence="1">
    <location>
        <begin position="1"/>
        <end position="15"/>
    </location>
</feature>
<protein>
    <submittedName>
        <fullName evidence="3">ASCH domain-containing protein</fullName>
    </submittedName>
</protein>
<proteinExistence type="predicted"/>
<sequence>MSTTGTGTSTSTSTSHDIDIDSLTPEGMARIPKDEFAYPGPVRDALTASILAGRKTSTACLHREFEILDERIPKAGDLRMLIDSHGQDIAILRYTSIESKRFIDVDDRHAIDEGEGYTDAAGWRKAHANFWNSTEYREEFGQDFTINDDTLVTLERFEVARLL</sequence>
<reference evidence="3" key="1">
    <citation type="submission" date="2023-07" db="EMBL/GenBank/DDBJ databases">
        <title>Bifidobacterium aquikefiriaerophilum sp. nov. and Bifidobacterium eccum sp. nov., isolated from water kefir.</title>
        <authorList>
            <person name="Breselge S."/>
            <person name="Bellassi P."/>
            <person name="Barcenilla C."/>
            <person name="Alvarez-Ordonez A."/>
            <person name="Morelli L."/>
            <person name="Cotter P.D."/>
        </authorList>
    </citation>
    <scope>NUCLEOTIDE SEQUENCE</scope>
    <source>
        <strain evidence="3">WK041_4_12</strain>
    </source>
</reference>
<feature type="region of interest" description="Disordered" evidence="1">
    <location>
        <begin position="1"/>
        <end position="25"/>
    </location>
</feature>
<dbReference type="InterPro" id="IPR015947">
    <property type="entry name" value="PUA-like_sf"/>
</dbReference>
<dbReference type="InterPro" id="IPR007374">
    <property type="entry name" value="ASCH_domain"/>
</dbReference>
<dbReference type="InterPro" id="IPR009326">
    <property type="entry name" value="DUF984"/>
</dbReference>
<dbReference type="PANTHER" id="PTHR39203">
    <property type="entry name" value="CYTOPLASMIC PROTEIN-RELATED"/>
    <property type="match status" value="1"/>
</dbReference>
<dbReference type="EMBL" id="CP129674">
    <property type="protein sequence ID" value="XDS44797.1"/>
    <property type="molecule type" value="Genomic_DNA"/>
</dbReference>
<name>A0AB39U767_9BIFI</name>
<gene>
    <name evidence="3" type="ORF">QN215_01280</name>
</gene>
<evidence type="ECO:0000313" key="3">
    <source>
        <dbReference type="EMBL" id="XDS44797.1"/>
    </source>
</evidence>
<dbReference type="SUPFAM" id="SSF88697">
    <property type="entry name" value="PUA domain-like"/>
    <property type="match status" value="1"/>
</dbReference>
<dbReference type="Pfam" id="PF04266">
    <property type="entry name" value="ASCH"/>
    <property type="match status" value="1"/>
</dbReference>
<evidence type="ECO:0000259" key="2">
    <source>
        <dbReference type="SMART" id="SM01022"/>
    </source>
</evidence>
<dbReference type="Gene3D" id="3.10.400.10">
    <property type="entry name" value="Sulfate adenylyltransferase"/>
    <property type="match status" value="1"/>
</dbReference>
<dbReference type="RefSeq" id="WP_369344343.1">
    <property type="nucleotide sequence ID" value="NZ_CP129674.1"/>
</dbReference>
<evidence type="ECO:0000256" key="1">
    <source>
        <dbReference type="SAM" id="MobiDB-lite"/>
    </source>
</evidence>